<feature type="region of interest" description="Disordered" evidence="1">
    <location>
        <begin position="179"/>
        <end position="225"/>
    </location>
</feature>
<sequence length="301" mass="34338">MPQARSLTITTGSMPRYEQNPRPGTFQKTTTINREHNEMGKEKKREKQKEWQAKQAHLDVMWERMDGEATCDKCRRFGVACYRAIHADVHLVPKATNAQKVRVGSNLYSRCEECKVRNRKCEMTERRAGGDIEDSGSKDGASTNEAQVIRAPADKVKRERVSEDSVEMVRVDGQPMWKWRRAGTKNERSDSPPGLSFRPPPLQRQTRTRCVNATGSSSKVSAPARQARAITDFKTKAEIRLRDVERHQDAIRAELAAQQTAQRELWTALYHLEQEAGNAHDGDDGLEYYKLRVSLYVCSNF</sequence>
<feature type="region of interest" description="Disordered" evidence="1">
    <location>
        <begin position="1"/>
        <end position="48"/>
    </location>
</feature>
<dbReference type="Proteomes" id="UP000541558">
    <property type="component" value="Unassembled WGS sequence"/>
</dbReference>
<dbReference type="AlphaFoldDB" id="A0A8H5BZS0"/>
<feature type="region of interest" description="Disordered" evidence="1">
    <location>
        <begin position="126"/>
        <end position="145"/>
    </location>
</feature>
<organism evidence="2 3">
    <name type="scientific">Ephemerocybe angulata</name>
    <dbReference type="NCBI Taxonomy" id="980116"/>
    <lineage>
        <taxon>Eukaryota</taxon>
        <taxon>Fungi</taxon>
        <taxon>Dikarya</taxon>
        <taxon>Basidiomycota</taxon>
        <taxon>Agaricomycotina</taxon>
        <taxon>Agaricomycetes</taxon>
        <taxon>Agaricomycetidae</taxon>
        <taxon>Agaricales</taxon>
        <taxon>Agaricineae</taxon>
        <taxon>Psathyrellaceae</taxon>
        <taxon>Ephemerocybe</taxon>
    </lineage>
</organism>
<reference evidence="2 3" key="1">
    <citation type="journal article" date="2020" name="ISME J.">
        <title>Uncovering the hidden diversity of litter-decomposition mechanisms in mushroom-forming fungi.</title>
        <authorList>
            <person name="Floudas D."/>
            <person name="Bentzer J."/>
            <person name="Ahren D."/>
            <person name="Johansson T."/>
            <person name="Persson P."/>
            <person name="Tunlid A."/>
        </authorList>
    </citation>
    <scope>NUCLEOTIDE SEQUENCE [LARGE SCALE GENOMIC DNA]</scope>
    <source>
        <strain evidence="2 3">CBS 175.51</strain>
    </source>
</reference>
<comment type="caution">
    <text evidence="2">The sequence shown here is derived from an EMBL/GenBank/DDBJ whole genome shotgun (WGS) entry which is preliminary data.</text>
</comment>
<gene>
    <name evidence="2" type="ORF">D9611_011873</name>
</gene>
<evidence type="ECO:0000256" key="1">
    <source>
        <dbReference type="SAM" id="MobiDB-lite"/>
    </source>
</evidence>
<dbReference type="EMBL" id="JAACJK010000114">
    <property type="protein sequence ID" value="KAF5331357.1"/>
    <property type="molecule type" value="Genomic_DNA"/>
</dbReference>
<name>A0A8H5BZS0_9AGAR</name>
<feature type="compositionally biased region" description="Polar residues" evidence="1">
    <location>
        <begin position="211"/>
        <end position="220"/>
    </location>
</feature>
<evidence type="ECO:0000313" key="3">
    <source>
        <dbReference type="Proteomes" id="UP000541558"/>
    </source>
</evidence>
<proteinExistence type="predicted"/>
<feature type="compositionally biased region" description="Polar residues" evidence="1">
    <location>
        <begin position="1"/>
        <end position="13"/>
    </location>
</feature>
<protein>
    <submittedName>
        <fullName evidence="2">Uncharacterized protein</fullName>
    </submittedName>
</protein>
<feature type="compositionally biased region" description="Basic and acidic residues" evidence="1">
    <location>
        <begin position="33"/>
        <end position="48"/>
    </location>
</feature>
<accession>A0A8H5BZS0</accession>
<dbReference type="OrthoDB" id="3074261at2759"/>
<keyword evidence="3" id="KW-1185">Reference proteome</keyword>
<evidence type="ECO:0000313" key="2">
    <source>
        <dbReference type="EMBL" id="KAF5331357.1"/>
    </source>
</evidence>